<reference evidence="1 2" key="1">
    <citation type="submission" date="2020-11" db="EMBL/GenBank/DDBJ databases">
        <title>Pedobacter endophytica, an endophytic bacteria isolated form Carex pumila.</title>
        <authorList>
            <person name="Peng Y."/>
            <person name="Jiang L."/>
            <person name="Lee J."/>
        </authorList>
    </citation>
    <scope>NUCLEOTIDE SEQUENCE [LARGE SCALE GENOMIC DNA]</scope>
    <source>
        <strain evidence="1 2">JBR3-12</strain>
    </source>
</reference>
<dbReference type="NCBIfam" id="TIGR04256">
    <property type="entry name" value="GxxExxY"/>
    <property type="match status" value="1"/>
</dbReference>
<dbReference type="KEGG" id="pex:IZT61_13560"/>
<sequence length="136" mass="15671">MITKTYLKELTYEVIGSAIEIHKSLGPGLLESVYHECMKHELSLRGIDFVSEISMPITYKEIVVATTLRCDLLVENCLAVEIKSAKMIEPIYEAQLLTYMKLLEAPQGLLINFNCMNIFRDGQKTFVNDFYRYLHD</sequence>
<gene>
    <name evidence="1" type="ORF">IZT61_13560</name>
</gene>
<dbReference type="Proteomes" id="UP000594759">
    <property type="component" value="Chromosome"/>
</dbReference>
<proteinExistence type="predicted"/>
<dbReference type="RefSeq" id="WP_196097434.1">
    <property type="nucleotide sequence ID" value="NZ_CP064939.1"/>
</dbReference>
<dbReference type="Pfam" id="PF13366">
    <property type="entry name" value="PDDEXK_3"/>
    <property type="match status" value="1"/>
</dbReference>
<evidence type="ECO:0000313" key="1">
    <source>
        <dbReference type="EMBL" id="QPH38124.1"/>
    </source>
</evidence>
<keyword evidence="2" id="KW-1185">Reference proteome</keyword>
<dbReference type="AlphaFoldDB" id="A0A7U3Q3W9"/>
<dbReference type="InterPro" id="IPR026350">
    <property type="entry name" value="GxxExxY"/>
</dbReference>
<protein>
    <submittedName>
        <fullName evidence="1">GxxExxY protein</fullName>
    </submittedName>
</protein>
<accession>A0A7U3Q3W9</accession>
<name>A0A7U3Q3W9_9SPHI</name>
<dbReference type="EMBL" id="CP064939">
    <property type="protein sequence ID" value="QPH38124.1"/>
    <property type="molecule type" value="Genomic_DNA"/>
</dbReference>
<organism evidence="1 2">
    <name type="scientific">Pedobacter endophyticus</name>
    <dbReference type="NCBI Taxonomy" id="2789740"/>
    <lineage>
        <taxon>Bacteria</taxon>
        <taxon>Pseudomonadati</taxon>
        <taxon>Bacteroidota</taxon>
        <taxon>Sphingobacteriia</taxon>
        <taxon>Sphingobacteriales</taxon>
        <taxon>Sphingobacteriaceae</taxon>
        <taxon>Pedobacter</taxon>
    </lineage>
</organism>
<evidence type="ECO:0000313" key="2">
    <source>
        <dbReference type="Proteomes" id="UP000594759"/>
    </source>
</evidence>